<protein>
    <submittedName>
        <fullName evidence="1">Uncharacterized protein</fullName>
    </submittedName>
</protein>
<dbReference type="KEGG" id="uma:UMAG_11397"/>
<dbReference type="VEuPathDB" id="FungiDB:UMAG_11397"/>
<dbReference type="AlphaFoldDB" id="A0A0D1E0K5"/>
<keyword evidence="2" id="KW-1185">Reference proteome</keyword>
<organism evidence="1 2">
    <name type="scientific">Mycosarcoma maydis</name>
    <name type="common">Corn smut fungus</name>
    <name type="synonym">Ustilago maydis</name>
    <dbReference type="NCBI Taxonomy" id="5270"/>
    <lineage>
        <taxon>Eukaryota</taxon>
        <taxon>Fungi</taxon>
        <taxon>Dikarya</taxon>
        <taxon>Basidiomycota</taxon>
        <taxon>Ustilaginomycotina</taxon>
        <taxon>Ustilaginomycetes</taxon>
        <taxon>Ustilaginales</taxon>
        <taxon>Ustilaginaceae</taxon>
        <taxon>Mycosarcoma</taxon>
    </lineage>
</organism>
<dbReference type="GeneID" id="23567285"/>
<dbReference type="InParanoid" id="A0A0D1E0K5"/>
<dbReference type="Proteomes" id="UP000000561">
    <property type="component" value="Chromosome 5"/>
</dbReference>
<reference evidence="1 2" key="1">
    <citation type="journal article" date="2006" name="Nature">
        <title>Insights from the genome of the biotrophic fungal plant pathogen Ustilago maydis.</title>
        <authorList>
            <person name="Kamper J."/>
            <person name="Kahmann R."/>
            <person name="Bolker M."/>
            <person name="Ma L.J."/>
            <person name="Brefort T."/>
            <person name="Saville B.J."/>
            <person name="Banuett F."/>
            <person name="Kronstad J.W."/>
            <person name="Gold S.E."/>
            <person name="Muller O."/>
            <person name="Perlin M.H."/>
            <person name="Wosten H.A."/>
            <person name="de Vries R."/>
            <person name="Ruiz-Herrera J."/>
            <person name="Reynaga-Pena C.G."/>
            <person name="Snetselaar K."/>
            <person name="McCann M."/>
            <person name="Perez-Martin J."/>
            <person name="Feldbrugge M."/>
            <person name="Basse C.W."/>
            <person name="Steinberg G."/>
            <person name="Ibeas J.I."/>
            <person name="Holloman W."/>
            <person name="Guzman P."/>
            <person name="Farman M."/>
            <person name="Stajich J.E."/>
            <person name="Sentandreu R."/>
            <person name="Gonzalez-Prieto J.M."/>
            <person name="Kennell J.C."/>
            <person name="Molina L."/>
            <person name="Schirawski J."/>
            <person name="Mendoza-Mendoza A."/>
            <person name="Greilinger D."/>
            <person name="Munch K."/>
            <person name="Rossel N."/>
            <person name="Scherer M."/>
            <person name="Vranes M."/>
            <person name="Ladendorf O."/>
            <person name="Vincon V."/>
            <person name="Fuchs U."/>
            <person name="Sandrock B."/>
            <person name="Meng S."/>
            <person name="Ho E.C."/>
            <person name="Cahill M.J."/>
            <person name="Boyce K.J."/>
            <person name="Klose J."/>
            <person name="Klosterman S.J."/>
            <person name="Deelstra H.J."/>
            <person name="Ortiz-Castellanos L."/>
            <person name="Li W."/>
            <person name="Sanchez-Alonso P."/>
            <person name="Schreier P.H."/>
            <person name="Hauser-Hahn I."/>
            <person name="Vaupel M."/>
            <person name="Koopmann E."/>
            <person name="Friedrich G."/>
            <person name="Voss H."/>
            <person name="Schluter T."/>
            <person name="Margolis J."/>
            <person name="Platt D."/>
            <person name="Swimmer C."/>
            <person name="Gnirke A."/>
            <person name="Chen F."/>
            <person name="Vysotskaia V."/>
            <person name="Mannhaupt G."/>
            <person name="Guldener U."/>
            <person name="Munsterkotter M."/>
            <person name="Haase D."/>
            <person name="Oesterheld M."/>
            <person name="Mewes H.W."/>
            <person name="Mauceli E.W."/>
            <person name="DeCaprio D."/>
            <person name="Wade C.M."/>
            <person name="Butler J."/>
            <person name="Young S."/>
            <person name="Jaffe D.B."/>
            <person name="Calvo S."/>
            <person name="Nusbaum C."/>
            <person name="Galagan J."/>
            <person name="Birren B.W."/>
        </authorList>
    </citation>
    <scope>NUCLEOTIDE SEQUENCE [LARGE SCALE GENOMIC DNA]</scope>
    <source>
        <strain evidence="2">DSM 14603 / FGSC 9021 / UM521</strain>
    </source>
</reference>
<accession>A0A0D1E0K5</accession>
<gene>
    <name evidence="1" type="ORF">UMAG_11397</name>
</gene>
<evidence type="ECO:0000313" key="2">
    <source>
        <dbReference type="Proteomes" id="UP000000561"/>
    </source>
</evidence>
<dbReference type="EMBL" id="CM003144">
    <property type="protein sequence ID" value="KIS69744.1"/>
    <property type="molecule type" value="Genomic_DNA"/>
</dbReference>
<proteinExistence type="predicted"/>
<evidence type="ECO:0000313" key="1">
    <source>
        <dbReference type="EMBL" id="KIS69744.1"/>
    </source>
</evidence>
<name>A0A0D1E0K5_MYCMD</name>
<sequence>MLRLCPFCVLTRSQHAYLLPGNQCAKMGAAIPHTLTILSHHALGGPSHITCNFIWCCTQHAWLLQLTQPTRPRPRPCPCTCTCAANHDSTVPRSTHHSMFFLLKFKLVCSQ</sequence>
<dbReference type="RefSeq" id="XP_011388853.1">
    <property type="nucleotide sequence ID" value="XM_011390551.1"/>
</dbReference>